<dbReference type="Proteomes" id="UP001499895">
    <property type="component" value="Unassembled WGS sequence"/>
</dbReference>
<comment type="caution">
    <text evidence="1">The sequence shown here is derived from an EMBL/GenBank/DDBJ whole genome shotgun (WGS) entry which is preliminary data.</text>
</comment>
<protein>
    <submittedName>
        <fullName evidence="1">Tat pathway signal protein</fullName>
    </submittedName>
</protein>
<organism evidence="1 2">
    <name type="scientific">Streptomyces stramineus</name>
    <dbReference type="NCBI Taxonomy" id="173861"/>
    <lineage>
        <taxon>Bacteria</taxon>
        <taxon>Bacillati</taxon>
        <taxon>Actinomycetota</taxon>
        <taxon>Actinomycetes</taxon>
        <taxon>Kitasatosporales</taxon>
        <taxon>Streptomycetaceae</taxon>
        <taxon>Streptomyces</taxon>
    </lineage>
</organism>
<dbReference type="EMBL" id="BAAAHB010000012">
    <property type="protein sequence ID" value="GAA0455457.1"/>
    <property type="molecule type" value="Genomic_DNA"/>
</dbReference>
<gene>
    <name evidence="1" type="ORF">GCM10009544_17750</name>
</gene>
<accession>A0ABP3JJ55</accession>
<evidence type="ECO:0000313" key="2">
    <source>
        <dbReference type="Proteomes" id="UP001499895"/>
    </source>
</evidence>
<keyword evidence="2" id="KW-1185">Reference proteome</keyword>
<dbReference type="InterPro" id="IPR011990">
    <property type="entry name" value="TPR-like_helical_dom_sf"/>
</dbReference>
<name>A0ABP3JJ55_9ACTN</name>
<sequence>MSFSEWPYGEGEEGPGCRAAVGPCRPGGDGIVPTKQELAELIRHACEKRGWGPTKLAREVSVAAGKPPGTIERQYARRWLKGERAPTHWLPYVVQVLDLDFEPSGEIENAGSNAGTTDTVASVIQLGRRDVHRRNFLAATSGYALSALALPDLDSITRRTKTASAGAVRVGAGEVAAVRQMVKALGDAAAELGGGHARHLAVRYLTDDVAPWLNGKYTEVVGRDLFAATSQLVHLAGWMAQDEGNDPEHQGRAQQYYAHAYRLAAEARDPELSATALRGLAVQAIDLGFRAEAVQLGEACVRYGKDLNNARAVAYYEATLANAAAQDDDRRTATRHLALSEHAIGRSPTTAGESWAAHYSPGRWAHESGMILTRLGDLDAAEEHLRLALEIHGLDRRRTRAIVLADLGSVRLRKGDLDGALTTWSEFVDCADGIHSVKVRRATQDMRARLNRFSGLPEAEHLRQKSGRILN</sequence>
<evidence type="ECO:0000313" key="1">
    <source>
        <dbReference type="EMBL" id="GAA0455457.1"/>
    </source>
</evidence>
<dbReference type="SUPFAM" id="SSF48452">
    <property type="entry name" value="TPR-like"/>
    <property type="match status" value="1"/>
</dbReference>
<reference evidence="2" key="1">
    <citation type="journal article" date="2019" name="Int. J. Syst. Evol. Microbiol.">
        <title>The Global Catalogue of Microorganisms (GCM) 10K type strain sequencing project: providing services to taxonomists for standard genome sequencing and annotation.</title>
        <authorList>
            <consortium name="The Broad Institute Genomics Platform"/>
            <consortium name="The Broad Institute Genome Sequencing Center for Infectious Disease"/>
            <person name="Wu L."/>
            <person name="Ma J."/>
        </authorList>
    </citation>
    <scope>NUCLEOTIDE SEQUENCE [LARGE SCALE GENOMIC DNA]</scope>
    <source>
        <strain evidence="2">JCM 10649</strain>
    </source>
</reference>
<dbReference type="Gene3D" id="1.25.40.10">
    <property type="entry name" value="Tetratricopeptide repeat domain"/>
    <property type="match status" value="1"/>
</dbReference>
<proteinExistence type="predicted"/>